<evidence type="ECO:0000313" key="3">
    <source>
        <dbReference type="Proteomes" id="UP000234914"/>
    </source>
</evidence>
<comment type="caution">
    <text evidence="2">The sequence shown here is derived from an EMBL/GenBank/DDBJ whole genome shotgun (WGS) entry which is preliminary data.</text>
</comment>
<dbReference type="Pfam" id="PF14897">
    <property type="entry name" value="EpsG"/>
    <property type="match status" value="1"/>
</dbReference>
<name>A0A2I1RGS2_FAUOS</name>
<protein>
    <recommendedName>
        <fullName evidence="4">EpsG family protein</fullName>
    </recommendedName>
</protein>
<organism evidence="2 3">
    <name type="scientific">Faucicola osloensis</name>
    <name type="common">Moraxella osloensis</name>
    <dbReference type="NCBI Taxonomy" id="34062"/>
    <lineage>
        <taxon>Bacteria</taxon>
        <taxon>Pseudomonadati</taxon>
        <taxon>Pseudomonadota</taxon>
        <taxon>Gammaproteobacteria</taxon>
        <taxon>Moraxellales</taxon>
        <taxon>Moraxellaceae</taxon>
        <taxon>Faucicola</taxon>
    </lineage>
</organism>
<feature type="transmembrane region" description="Helical" evidence="1">
    <location>
        <begin position="126"/>
        <end position="146"/>
    </location>
</feature>
<feature type="transmembrane region" description="Helical" evidence="1">
    <location>
        <begin position="51"/>
        <end position="70"/>
    </location>
</feature>
<sequence>MCYMNHYSYKNFIPYLYMFLFIGFLAYSPLLFYLLNILSLCFFSSYYANKYIRWPVVIFTTLSLIVIYASKNYYDELSSDLDVYYGVYNIVQYDFTTGIHFFGGGIEVGWPLVYYFFGKIVNLTPIHLAVTNTIFSFLLIFIWFETKIITNIKPAERGMVYFFLLLFANFFMLGFLQRQSLTVGIILFALTAKNNRNFILLIILATFFHLSSLLVGITVYLARKLSFSPKKIIILLLSLVVLRILLIPFMEIAISVISLDVFSHKANTFTSGNFSVSTLRFLLLYLIILPFLINYKDIGLGNEKYLYNYCVLTSISIIAFVGVPLFADRIFMTGLLIYGLYFYKYFYANNKILGILFGLFYLYIFVLEKLNLIGGLALNDSYWARYPFWNSSIFYYLSRI</sequence>
<feature type="transmembrane region" description="Helical" evidence="1">
    <location>
        <begin position="12"/>
        <end position="39"/>
    </location>
</feature>
<keyword evidence="1" id="KW-1133">Transmembrane helix</keyword>
<proteinExistence type="predicted"/>
<reference evidence="2 3" key="1">
    <citation type="submission" date="2017-12" db="EMBL/GenBank/DDBJ databases">
        <title>Phylogenetic diversity of female urinary microbiome.</title>
        <authorList>
            <person name="Thomas-White K."/>
            <person name="Wolfe A.J."/>
        </authorList>
    </citation>
    <scope>NUCLEOTIDE SEQUENCE [LARGE SCALE GENOMIC DNA]</scope>
    <source>
        <strain evidence="2 3">UMB0416</strain>
    </source>
</reference>
<keyword evidence="1" id="KW-0812">Transmembrane</keyword>
<evidence type="ECO:0000313" key="2">
    <source>
        <dbReference type="EMBL" id="PKZ68325.1"/>
    </source>
</evidence>
<feature type="transmembrane region" description="Helical" evidence="1">
    <location>
        <begin position="233"/>
        <end position="254"/>
    </location>
</feature>
<dbReference type="AlphaFoldDB" id="A0A2I1RGS2"/>
<feature type="transmembrane region" description="Helical" evidence="1">
    <location>
        <begin position="347"/>
        <end position="366"/>
    </location>
</feature>
<dbReference type="Proteomes" id="UP000234914">
    <property type="component" value="Unassembled WGS sequence"/>
</dbReference>
<dbReference type="EMBL" id="PKJS01000011">
    <property type="protein sequence ID" value="PKZ68325.1"/>
    <property type="molecule type" value="Genomic_DNA"/>
</dbReference>
<keyword evidence="1" id="KW-0472">Membrane</keyword>
<feature type="transmembrane region" description="Helical" evidence="1">
    <location>
        <begin position="305"/>
        <end position="327"/>
    </location>
</feature>
<gene>
    <name evidence="2" type="ORF">CYJ96_09315</name>
</gene>
<accession>A0A2I1RGS2</accession>
<evidence type="ECO:0000256" key="1">
    <source>
        <dbReference type="SAM" id="Phobius"/>
    </source>
</evidence>
<evidence type="ECO:0008006" key="4">
    <source>
        <dbReference type="Google" id="ProtNLM"/>
    </source>
</evidence>
<dbReference type="InterPro" id="IPR049458">
    <property type="entry name" value="EpsG-like"/>
</dbReference>
<feature type="transmembrane region" description="Helical" evidence="1">
    <location>
        <begin position="274"/>
        <end position="293"/>
    </location>
</feature>
<feature type="transmembrane region" description="Helical" evidence="1">
    <location>
        <begin position="158"/>
        <end position="178"/>
    </location>
</feature>
<feature type="transmembrane region" description="Helical" evidence="1">
    <location>
        <begin position="198"/>
        <end position="221"/>
    </location>
</feature>